<dbReference type="RefSeq" id="WP_160647115.1">
    <property type="nucleotide sequence ID" value="NZ_SIJB01000030.1"/>
</dbReference>
<evidence type="ECO:0000256" key="1">
    <source>
        <dbReference type="SAM" id="SignalP"/>
    </source>
</evidence>
<dbReference type="Proteomes" id="UP000448943">
    <property type="component" value="Unassembled WGS sequence"/>
</dbReference>
<feature type="signal peptide" evidence="1">
    <location>
        <begin position="1"/>
        <end position="20"/>
    </location>
</feature>
<name>A0A6N9Q6H4_9BACL</name>
<sequence length="435" mass="47575">MKRFGLILMSLMLLFSFALAACATDEGGEGTTDEGNGTTTPEPDDEVIELTFQNIPNTGLDVLVEQYQSENPNIKINYQEAEFADHHNGLVTAMAAGSGIPDIAFVEIGFLETFKGQQNNFTNLYDLGAKDATGDYLDWKIKQAENADGSFLFGLPTDIGPMAMAYRTDIFEQAGLPTDPDEVSALITDWEKFVEVGKTVLEKTGKPMTDSGGTIYDTMVGQLTEVYFDENNELLLETNAGVKEAYDRATAMVEAGITAKVGQWSPEWNAGINDGGFATLMAPAWMMNYMKSSAPDGAGNWNIAQMPVASGNWGGSFLTIPAASEHPQAAYDFIEWLLSVDNQYEIFKATGNFPSTPGIYDKPEIQDWTDEYFQGAPVGQIYAEAAEKVVPVYFGPDHQTVNTAVKDAINNVENNDADPQAEWDAAIERVNRELR</sequence>
<dbReference type="Pfam" id="PF13416">
    <property type="entry name" value="SBP_bac_8"/>
    <property type="match status" value="1"/>
</dbReference>
<dbReference type="PANTHER" id="PTHR43649:SF32">
    <property type="entry name" value="SUGAR BINDING SECRETED PROTEIN"/>
    <property type="match status" value="1"/>
</dbReference>
<dbReference type="SUPFAM" id="SSF53850">
    <property type="entry name" value="Periplasmic binding protein-like II"/>
    <property type="match status" value="1"/>
</dbReference>
<reference evidence="2 3" key="1">
    <citation type="submission" date="2019-01" db="EMBL/GenBank/DDBJ databases">
        <title>Chengkuizengella sp. nov., isolated from deep-sea sediment of East Pacific Ocean.</title>
        <authorList>
            <person name="Yang J."/>
            <person name="Lai Q."/>
            <person name="Shao Z."/>
        </authorList>
    </citation>
    <scope>NUCLEOTIDE SEQUENCE [LARGE SCALE GENOMIC DNA]</scope>
    <source>
        <strain evidence="2 3">YPA3-1-1</strain>
    </source>
</reference>
<protein>
    <submittedName>
        <fullName evidence="2">Extracellular solute-binding protein</fullName>
    </submittedName>
</protein>
<dbReference type="Gene3D" id="3.40.190.10">
    <property type="entry name" value="Periplasmic binding protein-like II"/>
    <property type="match status" value="1"/>
</dbReference>
<dbReference type="EMBL" id="SIJB01000030">
    <property type="protein sequence ID" value="NBI30311.1"/>
    <property type="molecule type" value="Genomic_DNA"/>
</dbReference>
<keyword evidence="1" id="KW-0732">Signal</keyword>
<dbReference type="InterPro" id="IPR006059">
    <property type="entry name" value="SBP"/>
</dbReference>
<accession>A0A6N9Q6H4</accession>
<dbReference type="PANTHER" id="PTHR43649">
    <property type="entry name" value="ARABINOSE-BINDING PROTEIN-RELATED"/>
    <property type="match status" value="1"/>
</dbReference>
<evidence type="ECO:0000313" key="3">
    <source>
        <dbReference type="Proteomes" id="UP000448943"/>
    </source>
</evidence>
<keyword evidence="3" id="KW-1185">Reference proteome</keyword>
<comment type="caution">
    <text evidence="2">The sequence shown here is derived from an EMBL/GenBank/DDBJ whole genome shotgun (WGS) entry which is preliminary data.</text>
</comment>
<organism evidence="2 3">
    <name type="scientific">Chengkuizengella marina</name>
    <dbReference type="NCBI Taxonomy" id="2507566"/>
    <lineage>
        <taxon>Bacteria</taxon>
        <taxon>Bacillati</taxon>
        <taxon>Bacillota</taxon>
        <taxon>Bacilli</taxon>
        <taxon>Bacillales</taxon>
        <taxon>Paenibacillaceae</taxon>
        <taxon>Chengkuizengella</taxon>
    </lineage>
</organism>
<dbReference type="AlphaFoldDB" id="A0A6N9Q6H4"/>
<dbReference type="PROSITE" id="PS51257">
    <property type="entry name" value="PROKAR_LIPOPROTEIN"/>
    <property type="match status" value="1"/>
</dbReference>
<dbReference type="InterPro" id="IPR050490">
    <property type="entry name" value="Bact_solute-bd_prot1"/>
</dbReference>
<feature type="chain" id="PRO_5039194202" evidence="1">
    <location>
        <begin position="21"/>
        <end position="435"/>
    </location>
</feature>
<dbReference type="OrthoDB" id="9768630at2"/>
<evidence type="ECO:0000313" key="2">
    <source>
        <dbReference type="EMBL" id="NBI30311.1"/>
    </source>
</evidence>
<proteinExistence type="predicted"/>
<gene>
    <name evidence="2" type="ORF">ERL59_15285</name>
</gene>